<proteinExistence type="predicted"/>
<comment type="caution">
    <text evidence="1">The sequence shown here is derived from an EMBL/GenBank/DDBJ whole genome shotgun (WGS) entry which is preliminary data.</text>
</comment>
<evidence type="ECO:0000313" key="2">
    <source>
        <dbReference type="Proteomes" id="UP001153331"/>
    </source>
</evidence>
<gene>
    <name evidence="1" type="ORF">OPT61_g4167</name>
</gene>
<sequence length="706" mass="78680">MAFHGSPLLPSLRIDQHDALQRHPDPIQNLDSADSRNSLSSGLTKHVSSSSWRTSSSTAYEPIHVRSDFTERKPSKQASSVRTSAGSWILEIFAVVISAGAIASIVALLYRENGKPLSAWKLAITLNTIVAALGTLARTTLAFALSACVGQQKWNWLRRKPDSLIAWERFDEASRGPWGGTRLLIWLRARHWAVLGALVTVGAIAFDPFLQAAISTRGQLDSIPANENADATIGQSFRINSGLIEQLDGAAIRDMATGLVYKTSIGGRADFGFISSVYSGFQNTSNFRNDAIGTRCTTGNCTWPAYTSAAVCSSCKDVSSHLNRRQFYGKNGTNIPTINSPYEGDFIKFELPYANMRNYVGLANDESDKAMLPRSTFMTANTTIDANRTIAFQQIETLLMAFTIIRAPEDWLEFRIKWEEATPIATECALYLCANAYQSKSENSVVTGQLLGTWAEKVPGSFGVDTNAWNFDDSNNWNFEGGAQAWVDSLGSRLYDARIDRMDLQLLIPPEQSKHLPPDVRREFNVSHAFIFSAIDFLLGYTKEQTIQTKPADTNGQADETWDMLAVPLWKTSQPAVLDALWNSTNLTTTFENVARSLTTQIRNSSPDRHQGELQKWVLHVHVDWAYLAYPVFMLVAGIVYVILTIIESSRLRMPVWKESALPTLLHGFDDETQRLLRGDGQDAQRRLIVRFEHDEKDCLRLLAQY</sequence>
<dbReference type="Proteomes" id="UP001153331">
    <property type="component" value="Unassembled WGS sequence"/>
</dbReference>
<keyword evidence="2" id="KW-1185">Reference proteome</keyword>
<reference evidence="1" key="1">
    <citation type="submission" date="2022-11" db="EMBL/GenBank/DDBJ databases">
        <title>Genome Sequence of Boeremia exigua.</title>
        <authorList>
            <person name="Buettner E."/>
        </authorList>
    </citation>
    <scope>NUCLEOTIDE SEQUENCE</scope>
    <source>
        <strain evidence="1">CU02</strain>
    </source>
</reference>
<accession>A0ACC2IF25</accession>
<dbReference type="EMBL" id="JAPHNI010000231">
    <property type="protein sequence ID" value="KAJ8113770.1"/>
    <property type="molecule type" value="Genomic_DNA"/>
</dbReference>
<protein>
    <submittedName>
        <fullName evidence="1">Uncharacterized protein</fullName>
    </submittedName>
</protein>
<name>A0ACC2IF25_9PLEO</name>
<evidence type="ECO:0000313" key="1">
    <source>
        <dbReference type="EMBL" id="KAJ8113770.1"/>
    </source>
</evidence>
<organism evidence="1 2">
    <name type="scientific">Boeremia exigua</name>
    <dbReference type="NCBI Taxonomy" id="749465"/>
    <lineage>
        <taxon>Eukaryota</taxon>
        <taxon>Fungi</taxon>
        <taxon>Dikarya</taxon>
        <taxon>Ascomycota</taxon>
        <taxon>Pezizomycotina</taxon>
        <taxon>Dothideomycetes</taxon>
        <taxon>Pleosporomycetidae</taxon>
        <taxon>Pleosporales</taxon>
        <taxon>Pleosporineae</taxon>
        <taxon>Didymellaceae</taxon>
        <taxon>Boeremia</taxon>
    </lineage>
</organism>